<evidence type="ECO:0000313" key="2">
    <source>
        <dbReference type="EnsemblMetazoa" id="GPAI018348-PA"/>
    </source>
</evidence>
<dbReference type="VEuPathDB" id="VectorBase:GPAI018348"/>
<reference evidence="3" key="1">
    <citation type="submission" date="2014-03" db="EMBL/GenBank/DDBJ databases">
        <authorList>
            <person name="Aksoy S."/>
            <person name="Warren W."/>
            <person name="Wilson R.K."/>
        </authorList>
    </citation>
    <scope>NUCLEOTIDE SEQUENCE [LARGE SCALE GENOMIC DNA]</scope>
    <source>
        <strain evidence="3">IAEA</strain>
    </source>
</reference>
<accession>A0A1A9ZLH5</accession>
<dbReference type="AlphaFoldDB" id="A0A1A9ZLH5"/>
<keyword evidence="3" id="KW-1185">Reference proteome</keyword>
<proteinExistence type="predicted"/>
<evidence type="ECO:0000256" key="1">
    <source>
        <dbReference type="SAM" id="Phobius"/>
    </source>
</evidence>
<keyword evidence="1" id="KW-1133">Transmembrane helix</keyword>
<keyword evidence="1" id="KW-0812">Transmembrane</keyword>
<sequence length="174" mass="19583">MNIHICSTTSFARGRLERNARFEILDDFTRLDFGEAICESINLPIFGSAESQPRLLRRGDTGKWNRLIAIASCVSVIEPTKSNVRTISVGNTIHNLKAKDEKSKVFYWASNYIRLIVIFVKLKALITFWIFRIALGARAFLGIIEYSPGPLTTSTGATTIVSGLDYIMNKIKMY</sequence>
<organism evidence="2 3">
    <name type="scientific">Glossina pallidipes</name>
    <name type="common">Tsetse fly</name>
    <dbReference type="NCBI Taxonomy" id="7398"/>
    <lineage>
        <taxon>Eukaryota</taxon>
        <taxon>Metazoa</taxon>
        <taxon>Ecdysozoa</taxon>
        <taxon>Arthropoda</taxon>
        <taxon>Hexapoda</taxon>
        <taxon>Insecta</taxon>
        <taxon>Pterygota</taxon>
        <taxon>Neoptera</taxon>
        <taxon>Endopterygota</taxon>
        <taxon>Diptera</taxon>
        <taxon>Brachycera</taxon>
        <taxon>Muscomorpha</taxon>
        <taxon>Hippoboscoidea</taxon>
        <taxon>Glossinidae</taxon>
        <taxon>Glossina</taxon>
    </lineage>
</organism>
<dbReference type="EnsemblMetazoa" id="GPAI018348-RA">
    <property type="protein sequence ID" value="GPAI018348-PA"/>
    <property type="gene ID" value="GPAI018348"/>
</dbReference>
<evidence type="ECO:0000313" key="3">
    <source>
        <dbReference type="Proteomes" id="UP000092445"/>
    </source>
</evidence>
<protein>
    <submittedName>
        <fullName evidence="2">Uncharacterized protein</fullName>
    </submittedName>
</protein>
<feature type="transmembrane region" description="Helical" evidence="1">
    <location>
        <begin position="112"/>
        <end position="131"/>
    </location>
</feature>
<dbReference type="Proteomes" id="UP000092445">
    <property type="component" value="Unassembled WGS sequence"/>
</dbReference>
<reference evidence="2" key="2">
    <citation type="submission" date="2020-05" db="UniProtKB">
        <authorList>
            <consortium name="EnsemblMetazoa"/>
        </authorList>
    </citation>
    <scope>IDENTIFICATION</scope>
    <source>
        <strain evidence="2">IAEA</strain>
    </source>
</reference>
<keyword evidence="1" id="KW-0472">Membrane</keyword>
<name>A0A1A9ZLH5_GLOPL</name>